<comment type="caution">
    <text evidence="1">The sequence shown here is derived from an EMBL/GenBank/DDBJ whole genome shotgun (WGS) entry which is preliminary data.</text>
</comment>
<name>A0A4Q7PK54_9FIRM</name>
<accession>A0A4Q7PK54</accession>
<evidence type="ECO:0000313" key="2">
    <source>
        <dbReference type="Proteomes" id="UP000292927"/>
    </source>
</evidence>
<gene>
    <name evidence="1" type="ORF">EV209_1534</name>
</gene>
<reference evidence="1 2" key="1">
    <citation type="submission" date="2019-02" db="EMBL/GenBank/DDBJ databases">
        <title>Genomic Encyclopedia of Type Strains, Phase IV (KMG-IV): sequencing the most valuable type-strain genomes for metagenomic binning, comparative biology and taxonomic classification.</title>
        <authorList>
            <person name="Goeker M."/>
        </authorList>
    </citation>
    <scope>NUCLEOTIDE SEQUENCE [LARGE SCALE GENOMIC DNA]</scope>
    <source>
        <strain evidence="1 2">DSM 29486</strain>
    </source>
</reference>
<keyword evidence="2" id="KW-1185">Reference proteome</keyword>
<evidence type="ECO:0000313" key="1">
    <source>
        <dbReference type="EMBL" id="RZT01093.1"/>
    </source>
</evidence>
<dbReference type="EMBL" id="SGXF01000002">
    <property type="protein sequence ID" value="RZT01093.1"/>
    <property type="molecule type" value="Genomic_DNA"/>
</dbReference>
<organism evidence="1 2">
    <name type="scientific">Cuneatibacter caecimuris</name>
    <dbReference type="NCBI Taxonomy" id="1796618"/>
    <lineage>
        <taxon>Bacteria</taxon>
        <taxon>Bacillati</taxon>
        <taxon>Bacillota</taxon>
        <taxon>Clostridia</taxon>
        <taxon>Lachnospirales</taxon>
        <taxon>Lachnospiraceae</taxon>
        <taxon>Cuneatibacter</taxon>
    </lineage>
</organism>
<dbReference type="AlphaFoldDB" id="A0A4Q7PK54"/>
<protein>
    <submittedName>
        <fullName evidence="1">Uncharacterized protein</fullName>
    </submittedName>
</protein>
<proteinExistence type="predicted"/>
<sequence>MIFLNESILRDIGIYKDKLISAFTGSRDVTEILLGENAGETPAEELLFTRIFPYLEMDESKPEEVSYLCLETDIPSVPSRMVKNLRITVWAYCHKNCLNYSRAGYAGTRADQLADAAERALRNLQDLGMGNLRLESASYLSPAGSKYYGRQMTFTVSDLKVKNSP</sequence>
<dbReference type="Proteomes" id="UP000292927">
    <property type="component" value="Unassembled WGS sequence"/>
</dbReference>